<keyword evidence="11" id="KW-1185">Reference proteome</keyword>
<feature type="transmembrane region" description="Helical" evidence="9">
    <location>
        <begin position="304"/>
        <end position="322"/>
    </location>
</feature>
<keyword evidence="7 9" id="KW-0472">Membrane</keyword>
<dbReference type="Pfam" id="PF01032">
    <property type="entry name" value="FecCD"/>
    <property type="match status" value="1"/>
</dbReference>
<dbReference type="SUPFAM" id="SSF81345">
    <property type="entry name" value="ABC transporter involved in vitamin B12 uptake, BtuC"/>
    <property type="match status" value="1"/>
</dbReference>
<evidence type="ECO:0000256" key="6">
    <source>
        <dbReference type="ARBA" id="ARBA00022989"/>
    </source>
</evidence>
<keyword evidence="5 9" id="KW-0812">Transmembrane</keyword>
<evidence type="ECO:0000256" key="3">
    <source>
        <dbReference type="ARBA" id="ARBA00022448"/>
    </source>
</evidence>
<sequence>MLPLASRRPEPPAGADGARGAGALRSGRRARLGWIALLTVLLLLTVVASLAIGAEHVAFGRVLPGVFSPDPGSRDELIVHELRLPRTLLGVAVGAALGLAGAVMQALTRNPLAEPGLLGVNGGAALAVVVVIGTVRADDALVYVWAAFVGAAGAAALVYAIGARGRGGASPARLVLAGAAVNAVFSALTAGLMLLSPRSFNGFRFWQVGSLGGREMSILPRVLPFVLAGTVLALLLARPLNALAMGDEAGRALGSRPGRTRALGAVAVVVLCGSATAAAGPIAFLGLAVPFIVRTLAGPDQRLVLPYSLLLAPVLLLGADIVGRVVTPGELETGIVTAFLGAPLFAVMVRRGRTRDL</sequence>
<evidence type="ECO:0000313" key="11">
    <source>
        <dbReference type="Proteomes" id="UP000322634"/>
    </source>
</evidence>
<protein>
    <submittedName>
        <fullName evidence="10">Iron chelate uptake ABC transporter family permease subunit</fullName>
    </submittedName>
</protein>
<gene>
    <name evidence="10" type="ORF">FXF65_39840</name>
</gene>
<dbReference type="RefSeq" id="WP_148355662.1">
    <property type="nucleotide sequence ID" value="NZ_VSFF01000018.1"/>
</dbReference>
<evidence type="ECO:0000313" key="10">
    <source>
        <dbReference type="EMBL" id="TYC08029.1"/>
    </source>
</evidence>
<dbReference type="GO" id="GO:0022857">
    <property type="term" value="F:transmembrane transporter activity"/>
    <property type="evidence" value="ECO:0007669"/>
    <property type="project" value="InterPro"/>
</dbReference>
<dbReference type="PANTHER" id="PTHR30472:SF1">
    <property type="entry name" value="FE(3+) DICITRATE TRANSPORT SYSTEM PERMEASE PROTEIN FECC-RELATED"/>
    <property type="match status" value="1"/>
</dbReference>
<dbReference type="CDD" id="cd06550">
    <property type="entry name" value="TM_ABC_iron-siderophores_like"/>
    <property type="match status" value="1"/>
</dbReference>
<feature type="transmembrane region" description="Helical" evidence="9">
    <location>
        <begin position="174"/>
        <end position="195"/>
    </location>
</feature>
<dbReference type="GO" id="GO:0005886">
    <property type="term" value="C:plasma membrane"/>
    <property type="evidence" value="ECO:0007669"/>
    <property type="project" value="UniProtKB-SubCell"/>
</dbReference>
<dbReference type="EMBL" id="VSFF01000018">
    <property type="protein sequence ID" value="TYC08029.1"/>
    <property type="molecule type" value="Genomic_DNA"/>
</dbReference>
<feature type="transmembrane region" description="Helical" evidence="9">
    <location>
        <begin position="262"/>
        <end position="292"/>
    </location>
</feature>
<comment type="caution">
    <text evidence="10">The sequence shown here is derived from an EMBL/GenBank/DDBJ whole genome shotgun (WGS) entry which is preliminary data.</text>
</comment>
<comment type="similarity">
    <text evidence="2">Belongs to the binding-protein-dependent transport system permease family. FecCD subfamily.</text>
</comment>
<evidence type="ECO:0000256" key="7">
    <source>
        <dbReference type="ARBA" id="ARBA00023136"/>
    </source>
</evidence>
<organism evidence="10 11">
    <name type="scientific">Actinomadura syzygii</name>
    <dbReference type="NCBI Taxonomy" id="1427538"/>
    <lineage>
        <taxon>Bacteria</taxon>
        <taxon>Bacillati</taxon>
        <taxon>Actinomycetota</taxon>
        <taxon>Actinomycetes</taxon>
        <taxon>Streptosporangiales</taxon>
        <taxon>Thermomonosporaceae</taxon>
        <taxon>Actinomadura</taxon>
    </lineage>
</organism>
<dbReference type="OrthoDB" id="9782305at2"/>
<name>A0A5D0TT66_9ACTN</name>
<evidence type="ECO:0000256" key="2">
    <source>
        <dbReference type="ARBA" id="ARBA00007935"/>
    </source>
</evidence>
<keyword evidence="3" id="KW-0813">Transport</keyword>
<feature type="transmembrane region" description="Helical" evidence="9">
    <location>
        <begin position="116"/>
        <end position="135"/>
    </location>
</feature>
<dbReference type="FunFam" id="1.10.3470.10:FF:000001">
    <property type="entry name" value="Vitamin B12 ABC transporter permease BtuC"/>
    <property type="match status" value="1"/>
</dbReference>
<dbReference type="InterPro" id="IPR000522">
    <property type="entry name" value="ABC_transptr_permease_BtuC"/>
</dbReference>
<dbReference type="PANTHER" id="PTHR30472">
    <property type="entry name" value="FERRIC ENTEROBACTIN TRANSPORT SYSTEM PERMEASE PROTEIN"/>
    <property type="match status" value="1"/>
</dbReference>
<evidence type="ECO:0000256" key="1">
    <source>
        <dbReference type="ARBA" id="ARBA00004651"/>
    </source>
</evidence>
<keyword evidence="6 9" id="KW-1133">Transmembrane helix</keyword>
<accession>A0A5D0TT66</accession>
<feature type="transmembrane region" description="Helical" evidence="9">
    <location>
        <begin position="141"/>
        <end position="162"/>
    </location>
</feature>
<proteinExistence type="inferred from homology"/>
<feature type="transmembrane region" description="Helical" evidence="9">
    <location>
        <begin position="32"/>
        <end position="54"/>
    </location>
</feature>
<comment type="subcellular location">
    <subcellularLocation>
        <location evidence="1">Cell membrane</location>
        <topology evidence="1">Multi-pass membrane protein</topology>
    </subcellularLocation>
</comment>
<feature type="transmembrane region" description="Helical" evidence="9">
    <location>
        <begin position="87"/>
        <end position="104"/>
    </location>
</feature>
<dbReference type="GO" id="GO:0033214">
    <property type="term" value="P:siderophore-iron import into cell"/>
    <property type="evidence" value="ECO:0007669"/>
    <property type="project" value="TreeGrafter"/>
</dbReference>
<evidence type="ECO:0000256" key="4">
    <source>
        <dbReference type="ARBA" id="ARBA00022475"/>
    </source>
</evidence>
<feature type="transmembrane region" description="Helical" evidence="9">
    <location>
        <begin position="222"/>
        <end position="241"/>
    </location>
</feature>
<dbReference type="Proteomes" id="UP000322634">
    <property type="component" value="Unassembled WGS sequence"/>
</dbReference>
<dbReference type="InterPro" id="IPR037294">
    <property type="entry name" value="ABC_BtuC-like"/>
</dbReference>
<dbReference type="AlphaFoldDB" id="A0A5D0TT66"/>
<evidence type="ECO:0000256" key="5">
    <source>
        <dbReference type="ARBA" id="ARBA00022692"/>
    </source>
</evidence>
<evidence type="ECO:0000256" key="9">
    <source>
        <dbReference type="SAM" id="Phobius"/>
    </source>
</evidence>
<dbReference type="Gene3D" id="1.10.3470.10">
    <property type="entry name" value="ABC transporter involved in vitamin B12 uptake, BtuC"/>
    <property type="match status" value="1"/>
</dbReference>
<keyword evidence="4" id="KW-1003">Cell membrane</keyword>
<feature type="region of interest" description="Disordered" evidence="8">
    <location>
        <begin position="1"/>
        <end position="21"/>
    </location>
</feature>
<reference evidence="10 11" key="1">
    <citation type="submission" date="2019-08" db="EMBL/GenBank/DDBJ databases">
        <title>Actinomadura sp. nov. CYP1-5 isolated from mountain soil.</title>
        <authorList>
            <person name="Songsumanus A."/>
            <person name="Kuncharoen N."/>
            <person name="Kudo T."/>
            <person name="Yuki M."/>
            <person name="Igarashi Y."/>
            <person name="Tanasupawat S."/>
        </authorList>
    </citation>
    <scope>NUCLEOTIDE SEQUENCE [LARGE SCALE GENOMIC DNA]</scope>
    <source>
        <strain evidence="10 11">GKU157</strain>
    </source>
</reference>
<evidence type="ECO:0000256" key="8">
    <source>
        <dbReference type="SAM" id="MobiDB-lite"/>
    </source>
</evidence>